<accession>A0AAV4SEQ0</accession>
<protein>
    <submittedName>
        <fullName evidence="1">Uncharacterized protein</fullName>
    </submittedName>
</protein>
<dbReference type="EMBL" id="BPLR01009386">
    <property type="protein sequence ID" value="GIY31464.1"/>
    <property type="molecule type" value="Genomic_DNA"/>
</dbReference>
<evidence type="ECO:0000313" key="2">
    <source>
        <dbReference type="Proteomes" id="UP001054945"/>
    </source>
</evidence>
<organism evidence="1 2">
    <name type="scientific">Caerostris extrusa</name>
    <name type="common">Bark spider</name>
    <name type="synonym">Caerostris bankana</name>
    <dbReference type="NCBI Taxonomy" id="172846"/>
    <lineage>
        <taxon>Eukaryota</taxon>
        <taxon>Metazoa</taxon>
        <taxon>Ecdysozoa</taxon>
        <taxon>Arthropoda</taxon>
        <taxon>Chelicerata</taxon>
        <taxon>Arachnida</taxon>
        <taxon>Araneae</taxon>
        <taxon>Araneomorphae</taxon>
        <taxon>Entelegynae</taxon>
        <taxon>Araneoidea</taxon>
        <taxon>Araneidae</taxon>
        <taxon>Caerostris</taxon>
    </lineage>
</organism>
<keyword evidence="2" id="KW-1185">Reference proteome</keyword>
<dbReference type="AlphaFoldDB" id="A0AAV4SEQ0"/>
<gene>
    <name evidence="1" type="ORF">CEXT_692091</name>
</gene>
<comment type="caution">
    <text evidence="1">The sequence shown here is derived from an EMBL/GenBank/DDBJ whole genome shotgun (WGS) entry which is preliminary data.</text>
</comment>
<name>A0AAV4SEQ0_CAEEX</name>
<proteinExistence type="predicted"/>
<evidence type="ECO:0000313" key="1">
    <source>
        <dbReference type="EMBL" id="GIY31464.1"/>
    </source>
</evidence>
<dbReference type="Proteomes" id="UP001054945">
    <property type="component" value="Unassembled WGS sequence"/>
</dbReference>
<sequence>MNTYSVPPVQVICLSETVILVFSRTDIGKWLHNLGHHFVHPHRHLDYIEKRGKELASALSIPVRVKNTLIDVLRYMATEIFVLAQRQDADSVSRLKIASNYRLTADLYRLIDESANTCIPRGQSIFWSANVPTILPQTATLTKR</sequence>
<reference evidence="1 2" key="1">
    <citation type="submission" date="2021-06" db="EMBL/GenBank/DDBJ databases">
        <title>Caerostris extrusa draft genome.</title>
        <authorList>
            <person name="Kono N."/>
            <person name="Arakawa K."/>
        </authorList>
    </citation>
    <scope>NUCLEOTIDE SEQUENCE [LARGE SCALE GENOMIC DNA]</scope>
</reference>